<feature type="domain" description="Type VII secretion system protein EccE" evidence="2">
    <location>
        <begin position="186"/>
        <end position="246"/>
    </location>
</feature>
<name>A0A5C5RL44_9ACTN</name>
<evidence type="ECO:0000313" key="3">
    <source>
        <dbReference type="EMBL" id="TWS23428.1"/>
    </source>
</evidence>
<sequence>MVHGTRSTGLVAPGRWHRAAWPSTGAVLLAEAAAASAGLGTAALDGPHWAAATAALAVGAGTLLRVRGTSAAEYAADRLGIRATARSHAGTAPSPVGGEVGARRTDRLLTIFVRLAPSAPQLVGMSRREDPAVPLGALAALLRHADTPADRIDVLLAGGRVPGEPPAPRMRYQQLLGPLRRWAAADVLVAVTIDPADCAAACVRRGGGPEAELRVAALVAQRVVDVLSARGISALPLTPAETAQLGPTVPADAVPCDPEALANGDLAELFTADAPGRAGLSVRADAGGGIRLNAWRSPDATDARPARGARDVAGPEDSLERLHLPRGGCGQILGSDATGGPVSARLHGRGVRTVWAAVADDPARQLVERAVATGARVLIVTGRPAMWQPLVSWVGSPRHLWVSGWRYPQQDAGVAHADYTVTVLDGTASGLPPGSLEPSGTVWRIEQAGISPVTEADVVVSQPMPGMLTVRTDGAAATLRLVA</sequence>
<protein>
    <recommendedName>
        <fullName evidence="2">Type VII secretion system protein EccE domain-containing protein</fullName>
    </recommendedName>
</protein>
<dbReference type="Proteomes" id="UP000319792">
    <property type="component" value="Unassembled WGS sequence"/>
</dbReference>
<dbReference type="InterPro" id="IPR050051">
    <property type="entry name" value="EccE_dom"/>
</dbReference>
<dbReference type="EMBL" id="VIGV01000004">
    <property type="protein sequence ID" value="TWS23428.1"/>
    <property type="molecule type" value="Genomic_DNA"/>
</dbReference>
<dbReference type="AlphaFoldDB" id="A0A5C5RL44"/>
<dbReference type="Pfam" id="PF11203">
    <property type="entry name" value="EccE"/>
    <property type="match status" value="1"/>
</dbReference>
<dbReference type="RefSeq" id="WP_146435087.1">
    <property type="nucleotide sequence ID" value="NZ_VIGV01000004.1"/>
</dbReference>
<reference evidence="3 4" key="1">
    <citation type="submission" date="2019-06" db="EMBL/GenBank/DDBJ databases">
        <authorList>
            <person name="Teng J.L.L."/>
            <person name="Lee H.H."/>
            <person name="Lau S.K.P."/>
            <person name="Woo P.C.Y."/>
        </authorList>
    </citation>
    <scope>NUCLEOTIDE SEQUENCE [LARGE SCALE GENOMIC DNA]</scope>
    <source>
        <strain evidence="3 4">HKU70</strain>
    </source>
</reference>
<dbReference type="OrthoDB" id="4152590at2"/>
<evidence type="ECO:0000256" key="1">
    <source>
        <dbReference type="SAM" id="MobiDB-lite"/>
    </source>
</evidence>
<reference evidence="3 4" key="2">
    <citation type="submission" date="2019-08" db="EMBL/GenBank/DDBJ databases">
        <title>Tsukamurella conjunctivitidis sp. nov., Tsukamurella assacharolytica sp. nov. and Tsukamurella sputae sp. nov. isolated from patients with conjunctivitis, bacteraemia (lymphoma) and respiratory infection (sputum) in Hong Kong.</title>
        <authorList>
            <person name="Fok K.M.N."/>
            <person name="Fong J.Y.H."/>
        </authorList>
    </citation>
    <scope>NUCLEOTIDE SEQUENCE [LARGE SCALE GENOMIC DNA]</scope>
    <source>
        <strain evidence="3 4">HKU70</strain>
    </source>
</reference>
<evidence type="ECO:0000313" key="4">
    <source>
        <dbReference type="Proteomes" id="UP000319792"/>
    </source>
</evidence>
<comment type="caution">
    <text evidence="3">The sequence shown here is derived from an EMBL/GenBank/DDBJ whole genome shotgun (WGS) entry which is preliminary data.</text>
</comment>
<keyword evidence="4" id="KW-1185">Reference proteome</keyword>
<gene>
    <name evidence="3" type="ORF">FK268_14155</name>
</gene>
<organism evidence="3 4">
    <name type="scientific">Tsukamurella sputi</name>
    <dbReference type="NCBI Taxonomy" id="2591848"/>
    <lineage>
        <taxon>Bacteria</taxon>
        <taxon>Bacillati</taxon>
        <taxon>Actinomycetota</taxon>
        <taxon>Actinomycetes</taxon>
        <taxon>Mycobacteriales</taxon>
        <taxon>Tsukamurellaceae</taxon>
        <taxon>Tsukamurella</taxon>
    </lineage>
</organism>
<accession>A0A5C5RL44</accession>
<proteinExistence type="predicted"/>
<feature type="region of interest" description="Disordered" evidence="1">
    <location>
        <begin position="296"/>
        <end position="325"/>
    </location>
</feature>
<evidence type="ECO:0000259" key="2">
    <source>
        <dbReference type="Pfam" id="PF11203"/>
    </source>
</evidence>
<feature type="compositionally biased region" description="Basic and acidic residues" evidence="1">
    <location>
        <begin position="299"/>
        <end position="310"/>
    </location>
</feature>